<dbReference type="Proteomes" id="UP001642360">
    <property type="component" value="Unassembled WGS sequence"/>
</dbReference>
<accession>A0ABC8TW16</accession>
<evidence type="ECO:0000256" key="1">
    <source>
        <dbReference type="SAM" id="MobiDB-lite"/>
    </source>
</evidence>
<organism evidence="2 3">
    <name type="scientific">Ilex paraguariensis</name>
    <name type="common">yerba mate</name>
    <dbReference type="NCBI Taxonomy" id="185542"/>
    <lineage>
        <taxon>Eukaryota</taxon>
        <taxon>Viridiplantae</taxon>
        <taxon>Streptophyta</taxon>
        <taxon>Embryophyta</taxon>
        <taxon>Tracheophyta</taxon>
        <taxon>Spermatophyta</taxon>
        <taxon>Magnoliopsida</taxon>
        <taxon>eudicotyledons</taxon>
        <taxon>Gunneridae</taxon>
        <taxon>Pentapetalae</taxon>
        <taxon>asterids</taxon>
        <taxon>campanulids</taxon>
        <taxon>Aquifoliales</taxon>
        <taxon>Aquifoliaceae</taxon>
        <taxon>Ilex</taxon>
    </lineage>
</organism>
<proteinExistence type="predicted"/>
<gene>
    <name evidence="2" type="ORF">ILEXP_LOCUS41316</name>
</gene>
<name>A0ABC8TW16_9AQUA</name>
<reference evidence="2 3" key="1">
    <citation type="submission" date="2024-02" db="EMBL/GenBank/DDBJ databases">
        <authorList>
            <person name="Vignale AGUSTIN F."/>
            <person name="Sosa J E."/>
            <person name="Modenutti C."/>
        </authorList>
    </citation>
    <scope>NUCLEOTIDE SEQUENCE [LARGE SCALE GENOMIC DNA]</scope>
</reference>
<dbReference type="AlphaFoldDB" id="A0ABC8TW16"/>
<comment type="caution">
    <text evidence="2">The sequence shown here is derived from an EMBL/GenBank/DDBJ whole genome shotgun (WGS) entry which is preliminary data.</text>
</comment>
<evidence type="ECO:0000313" key="2">
    <source>
        <dbReference type="EMBL" id="CAK9171718.1"/>
    </source>
</evidence>
<sequence>MNEGVDQGKRLDSMPSLLSLLFSQGTSSPNLECSTIGSAQEESFFDSVRHQLANRRWVRTTRGPSRRLVKIKNLERLGESDPEIMANNVGHQGNRNPLSDGDNEESTGSNPQLNPLAPTN</sequence>
<dbReference type="EMBL" id="CAUOFW020005835">
    <property type="protein sequence ID" value="CAK9171718.1"/>
    <property type="molecule type" value="Genomic_DNA"/>
</dbReference>
<evidence type="ECO:0000313" key="3">
    <source>
        <dbReference type="Proteomes" id="UP001642360"/>
    </source>
</evidence>
<feature type="compositionally biased region" description="Polar residues" evidence="1">
    <location>
        <begin position="106"/>
        <end position="120"/>
    </location>
</feature>
<feature type="region of interest" description="Disordered" evidence="1">
    <location>
        <begin position="73"/>
        <end position="120"/>
    </location>
</feature>
<protein>
    <submittedName>
        <fullName evidence="2">Uncharacterized protein</fullName>
    </submittedName>
</protein>
<keyword evidence="3" id="KW-1185">Reference proteome</keyword>